<name>A0A6A5BQ95_NAEFO</name>
<dbReference type="InterPro" id="IPR050491">
    <property type="entry name" value="AmpC-like"/>
</dbReference>
<feature type="transmembrane region" description="Helical" evidence="1">
    <location>
        <begin position="776"/>
        <end position="801"/>
    </location>
</feature>
<protein>
    <recommendedName>
        <fullName evidence="2">Beta-lactamase-related domain-containing protein</fullName>
    </recommendedName>
</protein>
<evidence type="ECO:0000256" key="1">
    <source>
        <dbReference type="SAM" id="Phobius"/>
    </source>
</evidence>
<dbReference type="Proteomes" id="UP000444721">
    <property type="component" value="Unassembled WGS sequence"/>
</dbReference>
<keyword evidence="1" id="KW-0812">Transmembrane</keyword>
<dbReference type="RefSeq" id="XP_044559842.1">
    <property type="nucleotide sequence ID" value="XM_044709455.1"/>
</dbReference>
<dbReference type="VEuPathDB" id="AmoebaDB:NfTy_044430"/>
<reference evidence="3 4" key="1">
    <citation type="journal article" date="2019" name="Sci. Rep.">
        <title>Nanopore sequencing improves the draft genome of the human pathogenic amoeba Naegleria fowleri.</title>
        <authorList>
            <person name="Liechti N."/>
            <person name="Schurch N."/>
            <person name="Bruggmann R."/>
            <person name="Wittwer M."/>
        </authorList>
    </citation>
    <scope>NUCLEOTIDE SEQUENCE [LARGE SCALE GENOMIC DNA]</scope>
    <source>
        <strain evidence="3 4">ATCC 30894</strain>
    </source>
</reference>
<sequence length="847" mass="96549">MLATTILFPSSYSEASSSSAASMLKRNNNFVRVIEKYKYLQKSLQLSGMKKKDEMEFSSDSNQRKTSIYEDISNVFDTIYQNISSYEYGIVVVINKQGNVLFSKSYGTKEPYGSSSKNSSYLDDIFAISEVSSSFTATAMLHLRERGILGDNFDKLDANLYLPDSLKFKPEIIGNYGSVLGHPVISSNDTVTIGSLLTHTTGLDSRLVGSCSRSKVHEAEERSSEFLLNYLQSMRVPRIRKYDFVSSFSHIGYSILGLILEKATGEKFHEYVTKHILRPMNTSHTYMRYSTKHVGEKQSFVLPIVPSTNLESLQGSPQTVYDVIPNYCWYAPGIFNSVGMYSTPRDIAKWVLTHLNYGEIFPSELDPTVQKQRLFSEETAKIMYSEHFRSHPNCSITTAYGWNIEKKPDVKYLTSSGVFMEPFYTRIGVFHEHDLGIAILARGIDTKWELGFDMFVDKIVDTIPCKDRKSPLDKIYVDNDLGMCVFALEIKSLPKFSDDFNYIAKYSGCYVMHEYEHTTWLKFKKEFLKKICVSVEDNHLYISTGNSDIEFIALEMPGRTLQNDPLFITGIKDGDYVIIADGFSDISFEFIEGQDEAAYMTLSSVPFERATPVNFYSLLLMLGFSFLICFSFSFLHLSFCIYTFREHTAMQKKRKASILINRVASLQRPLAPLSSTNSQQSVQDADVIGIDEEGRKLLYSYEDDEEAMSNNSLTGTSQSTRIYRFIQVKTVIDGIAIFLMTCTSLNNVIALIGIVMNYSLFNQTKLFSQNEYGIKFFLFECQLGVLFDAASILALIAMFIVQLIHPKGKSRRVWLWVVMYIISTFIHLIWLAFCLYFNWFGTEYTTV</sequence>
<dbReference type="VEuPathDB" id="AmoebaDB:NF0073750"/>
<keyword evidence="4" id="KW-1185">Reference proteome</keyword>
<dbReference type="OMA" id="HEYEHTT"/>
<proteinExistence type="predicted"/>
<keyword evidence="1" id="KW-0472">Membrane</keyword>
<dbReference type="EMBL" id="VFQX01000048">
    <property type="protein sequence ID" value="KAF0975129.1"/>
    <property type="molecule type" value="Genomic_DNA"/>
</dbReference>
<dbReference type="VEuPathDB" id="AmoebaDB:FDP41_005882"/>
<gene>
    <name evidence="3" type="ORF">FDP41_005882</name>
</gene>
<feature type="transmembrane region" description="Helical" evidence="1">
    <location>
        <begin position="615"/>
        <end position="644"/>
    </location>
</feature>
<evidence type="ECO:0000313" key="4">
    <source>
        <dbReference type="Proteomes" id="UP000444721"/>
    </source>
</evidence>
<keyword evidence="1" id="KW-1133">Transmembrane helix</keyword>
<dbReference type="InterPro" id="IPR012338">
    <property type="entry name" value="Beta-lactam/transpept-like"/>
</dbReference>
<dbReference type="VEuPathDB" id="AmoebaDB:NF0073740"/>
<dbReference type="PANTHER" id="PTHR46825:SF9">
    <property type="entry name" value="BETA-LACTAMASE-RELATED DOMAIN-CONTAINING PROTEIN"/>
    <property type="match status" value="1"/>
</dbReference>
<dbReference type="SUPFAM" id="SSF56601">
    <property type="entry name" value="beta-lactamase/transpeptidase-like"/>
    <property type="match status" value="1"/>
</dbReference>
<organism evidence="3 4">
    <name type="scientific">Naegleria fowleri</name>
    <name type="common">Brain eating amoeba</name>
    <dbReference type="NCBI Taxonomy" id="5763"/>
    <lineage>
        <taxon>Eukaryota</taxon>
        <taxon>Discoba</taxon>
        <taxon>Heterolobosea</taxon>
        <taxon>Tetramitia</taxon>
        <taxon>Eutetramitia</taxon>
        <taxon>Vahlkampfiidae</taxon>
        <taxon>Naegleria</taxon>
    </lineage>
</organism>
<accession>A0A6A5BQ95</accession>
<dbReference type="AlphaFoldDB" id="A0A6A5BQ95"/>
<feature type="domain" description="Beta-lactamase-related" evidence="2">
    <location>
        <begin position="89"/>
        <end position="442"/>
    </location>
</feature>
<evidence type="ECO:0000259" key="2">
    <source>
        <dbReference type="Pfam" id="PF00144"/>
    </source>
</evidence>
<feature type="transmembrane region" description="Helical" evidence="1">
    <location>
        <begin position="813"/>
        <end position="839"/>
    </location>
</feature>
<dbReference type="Pfam" id="PF00144">
    <property type="entry name" value="Beta-lactamase"/>
    <property type="match status" value="1"/>
</dbReference>
<dbReference type="InterPro" id="IPR001466">
    <property type="entry name" value="Beta-lactam-related"/>
</dbReference>
<dbReference type="Gene3D" id="3.40.710.10">
    <property type="entry name" value="DD-peptidase/beta-lactamase superfamily"/>
    <property type="match status" value="1"/>
</dbReference>
<dbReference type="PANTHER" id="PTHR46825">
    <property type="entry name" value="D-ALANYL-D-ALANINE-CARBOXYPEPTIDASE/ENDOPEPTIDASE AMPH"/>
    <property type="match status" value="1"/>
</dbReference>
<dbReference type="OrthoDB" id="5946976at2759"/>
<dbReference type="GeneID" id="68113100"/>
<comment type="caution">
    <text evidence="3">The sequence shown here is derived from an EMBL/GenBank/DDBJ whole genome shotgun (WGS) entry which is preliminary data.</text>
</comment>
<feature type="transmembrane region" description="Helical" evidence="1">
    <location>
        <begin position="731"/>
        <end position="756"/>
    </location>
</feature>
<evidence type="ECO:0000313" key="3">
    <source>
        <dbReference type="EMBL" id="KAF0975129.1"/>
    </source>
</evidence>